<proteinExistence type="predicted"/>
<organism evidence="1 2">
    <name type="scientific">Sinorhizobium numidicum</name>
    <dbReference type="NCBI Taxonomy" id="680248"/>
    <lineage>
        <taxon>Bacteria</taxon>
        <taxon>Pseudomonadati</taxon>
        <taxon>Pseudomonadota</taxon>
        <taxon>Alphaproteobacteria</taxon>
        <taxon>Hyphomicrobiales</taxon>
        <taxon>Rhizobiaceae</taxon>
        <taxon>Sinorhizobium/Ensifer group</taxon>
        <taxon>Sinorhizobium</taxon>
    </lineage>
</organism>
<sequence>MNSREALTRAIQIASVAHRDQTDKTGLPFIRHCERVAGGVEGDAGKTLAYLHDVVEKAPDWSLSRLAEEGFSAGIVAAVEAMTRREGEDDSGFVRRAASNQLARLVKRADLEDNLHQLQSVGGDASKYRRGLDILRDEFGCA</sequence>
<dbReference type="EMBL" id="CP120370">
    <property type="protein sequence ID" value="WEX79796.1"/>
    <property type="molecule type" value="Genomic_DNA"/>
</dbReference>
<evidence type="ECO:0000313" key="1">
    <source>
        <dbReference type="EMBL" id="WEX79796.1"/>
    </source>
</evidence>
<dbReference type="SUPFAM" id="SSF109604">
    <property type="entry name" value="HD-domain/PDEase-like"/>
    <property type="match status" value="1"/>
</dbReference>
<gene>
    <name evidence="1" type="ORF">PYH38_001153</name>
</gene>
<protein>
    <submittedName>
        <fullName evidence="1">Metal-dependent phosphohydrolase</fullName>
    </submittedName>
</protein>
<dbReference type="Proteomes" id="UP001235547">
    <property type="component" value="Chromosome 2"/>
</dbReference>
<dbReference type="RefSeq" id="WP_280730497.1">
    <property type="nucleotide sequence ID" value="NZ_CP120367.1"/>
</dbReference>
<accession>A0ABY8CS13</accession>
<reference evidence="1 2" key="1">
    <citation type="submission" date="2023-03" db="EMBL/GenBank/DDBJ databases">
        <authorList>
            <person name="Kaur S."/>
            <person name="Espinosa-Saiz D."/>
            <person name="Velazquez E."/>
            <person name="Menendez E."/>
            <person name="diCenzo G.C."/>
        </authorList>
    </citation>
    <scope>NUCLEOTIDE SEQUENCE [LARGE SCALE GENOMIC DNA]</scope>
    <source>
        <strain evidence="1 2">LMG 27395</strain>
    </source>
</reference>
<evidence type="ECO:0000313" key="2">
    <source>
        <dbReference type="Proteomes" id="UP001235547"/>
    </source>
</evidence>
<name>A0ABY8CS13_9HYPH</name>
<keyword evidence="2" id="KW-1185">Reference proteome</keyword>
<dbReference type="Gene3D" id="1.10.3210.10">
    <property type="entry name" value="Hypothetical protein af1432"/>
    <property type="match status" value="1"/>
</dbReference>